<dbReference type="Pfam" id="PF13613">
    <property type="entry name" value="HTH_Tnp_4"/>
    <property type="match status" value="1"/>
</dbReference>
<dbReference type="InterPro" id="IPR027805">
    <property type="entry name" value="Transposase_HTH_dom"/>
</dbReference>
<dbReference type="GO" id="GO:0046872">
    <property type="term" value="F:metal ion binding"/>
    <property type="evidence" value="ECO:0007669"/>
    <property type="project" value="UniProtKB-KW"/>
</dbReference>
<dbReference type="EMBL" id="GFAA01000207">
    <property type="protein sequence ID" value="JAU03228.1"/>
    <property type="molecule type" value="mRNA"/>
</dbReference>
<name>A0A1E1XVA0_AMBSC</name>
<protein>
    <submittedName>
        <fullName evidence="5">Putative isl2eu-1 hm</fullName>
    </submittedName>
</protein>
<organism evidence="5">
    <name type="scientific">Amblyomma sculptum</name>
    <name type="common">Tick</name>
    <dbReference type="NCBI Taxonomy" id="1581419"/>
    <lineage>
        <taxon>Eukaryota</taxon>
        <taxon>Metazoa</taxon>
        <taxon>Ecdysozoa</taxon>
        <taxon>Arthropoda</taxon>
        <taxon>Chelicerata</taxon>
        <taxon>Arachnida</taxon>
        <taxon>Acari</taxon>
        <taxon>Parasitiformes</taxon>
        <taxon>Ixodida</taxon>
        <taxon>Ixodoidea</taxon>
        <taxon>Ixodidae</taxon>
        <taxon>Amblyomminae</taxon>
        <taxon>Amblyomma</taxon>
    </lineage>
</organism>
<comment type="cofactor">
    <cofactor evidence="1">
        <name>a divalent metal cation</name>
        <dbReference type="ChEBI" id="CHEBI:60240"/>
    </cofactor>
</comment>
<proteinExistence type="evidence at transcript level"/>
<evidence type="ECO:0000313" key="5">
    <source>
        <dbReference type="EMBL" id="JAU03228.1"/>
    </source>
</evidence>
<dbReference type="AlphaFoldDB" id="A0A1E1XVA0"/>
<dbReference type="InterPro" id="IPR027806">
    <property type="entry name" value="HARBI1_dom"/>
</dbReference>
<dbReference type="PANTHER" id="PTHR23080">
    <property type="entry name" value="THAP DOMAIN PROTEIN"/>
    <property type="match status" value="1"/>
</dbReference>
<feature type="domain" description="DDE Tnp4" evidence="3">
    <location>
        <begin position="106"/>
        <end position="266"/>
    </location>
</feature>
<feature type="domain" description="Transposase Helix-turn-helix" evidence="4">
    <location>
        <begin position="28"/>
        <end position="77"/>
    </location>
</feature>
<evidence type="ECO:0000259" key="4">
    <source>
        <dbReference type="Pfam" id="PF13613"/>
    </source>
</evidence>
<dbReference type="PANTHER" id="PTHR23080:SF143">
    <property type="entry name" value="SI:DKEY-56D12.4"/>
    <property type="match status" value="1"/>
</dbReference>
<reference evidence="5" key="2">
    <citation type="journal article" date="2017" name="Front. Cell. Infect. Microbiol.">
        <title>Analysis of the Salivary Gland Transcriptome of Unfed and Partially Fed Amblyomma sculptum Ticks and Descriptive Proteome of the Saliva.</title>
        <authorList>
            <person name="Esteves E."/>
            <person name="Maruyama S.R."/>
            <person name="Kawahara R."/>
            <person name="Fujita A."/>
            <person name="Martins L.A."/>
            <person name="Righi A.A."/>
            <person name="Costa F.B."/>
            <person name="Palmisano G."/>
            <person name="Labruna M.B."/>
            <person name="Sa-Nunes A."/>
            <person name="Ribeiro J.M.C."/>
            <person name="Fogaca A.C."/>
        </authorList>
    </citation>
    <scope>NUCLEOTIDE SEQUENCE</scope>
</reference>
<sequence>GVSIPVFNKMQNILLASVNAQRHAEVVSTSNKLLLFLMKIKLNLSYSALAVFFSIHRTTCSRHFFLVLNILHQKMRPIIYWPSKATNELMMPDCFKPHYSQCRVIIDCTEVPCSAPTTVHEKVLMFSSYKGCYTVKFLVGITPSGIISFLSRPYGGRATDSLITTDSGILHLLNPGDMVLADKGFPQIRGQLADRGVKFQMPVFARPNEPFTREEVFETYKVATARIHVEQCIQRMKIYRILSEKLSADLVPHAAKIIDMCGVLANLQKPII</sequence>
<dbReference type="Pfam" id="PF13359">
    <property type="entry name" value="DDE_Tnp_4"/>
    <property type="match status" value="1"/>
</dbReference>
<accession>A0A1E1XVA0</accession>
<feature type="non-terminal residue" evidence="5">
    <location>
        <position position="272"/>
    </location>
</feature>
<evidence type="ECO:0000259" key="3">
    <source>
        <dbReference type="Pfam" id="PF13359"/>
    </source>
</evidence>
<feature type="non-terminal residue" evidence="5">
    <location>
        <position position="1"/>
    </location>
</feature>
<reference evidence="5" key="1">
    <citation type="submission" date="2016-09" db="EMBL/GenBank/DDBJ databases">
        <authorList>
            <person name="Capua I."/>
            <person name="De Benedictis P."/>
            <person name="Joannis T."/>
            <person name="Lombin L.H."/>
            <person name="Cattoli G."/>
        </authorList>
    </citation>
    <scope>NUCLEOTIDE SEQUENCE</scope>
</reference>
<keyword evidence="2" id="KW-0479">Metal-binding</keyword>
<evidence type="ECO:0000256" key="2">
    <source>
        <dbReference type="ARBA" id="ARBA00022723"/>
    </source>
</evidence>
<evidence type="ECO:0000256" key="1">
    <source>
        <dbReference type="ARBA" id="ARBA00001968"/>
    </source>
</evidence>